<dbReference type="CDD" id="cd13645">
    <property type="entry name" value="PBP2_HuPBGD_like"/>
    <property type="match status" value="1"/>
</dbReference>
<evidence type="ECO:0000259" key="7">
    <source>
        <dbReference type="Pfam" id="PF03900"/>
    </source>
</evidence>
<accession>F6PQL4</accession>
<proteinExistence type="inferred from homology"/>
<dbReference type="GO" id="GO:0005737">
    <property type="term" value="C:cytoplasm"/>
    <property type="evidence" value="ECO:0000318"/>
    <property type="project" value="GO_Central"/>
</dbReference>
<evidence type="ECO:0000256" key="5">
    <source>
        <dbReference type="ARBA" id="ARBA00023244"/>
    </source>
</evidence>
<dbReference type="NCBIfam" id="TIGR00212">
    <property type="entry name" value="hemC"/>
    <property type="match status" value="1"/>
</dbReference>
<dbReference type="KEGG" id="cin:100175647"/>
<dbReference type="SUPFAM" id="SSF54782">
    <property type="entry name" value="Porphobilinogen deaminase (hydroxymethylbilane synthase), C-terminal domain"/>
    <property type="match status" value="1"/>
</dbReference>
<dbReference type="GeneID" id="100175647"/>
<reference evidence="8" key="4">
    <citation type="submission" date="2025-09" db="UniProtKB">
        <authorList>
            <consortium name="Ensembl"/>
        </authorList>
    </citation>
    <scope>IDENTIFICATION</scope>
</reference>
<feature type="domain" description="Porphobilinogen deaminase C-terminal" evidence="7">
    <location>
        <begin position="232"/>
        <end position="283"/>
    </location>
</feature>
<dbReference type="Ensembl" id="ENSCINT00000013391.3">
    <property type="protein sequence ID" value="ENSCINP00000013391.3"/>
    <property type="gene ID" value="ENSCING00000006525.3"/>
</dbReference>
<evidence type="ECO:0000259" key="6">
    <source>
        <dbReference type="Pfam" id="PF01379"/>
    </source>
</evidence>
<dbReference type="AlphaFoldDB" id="F6PQL4"/>
<dbReference type="GO" id="GO:0004418">
    <property type="term" value="F:hydroxymethylbilane synthase activity"/>
    <property type="evidence" value="ECO:0000318"/>
    <property type="project" value="GO_Central"/>
</dbReference>
<sequence>MGDNNILRVGTRKSELAMVQTNWVVNQLKSLNKSLEVEIVQMATIGDKILDKSLSKTGEKSLFTKELEDALIANQVDLVVNSLKDMPSTLPPNLTISAVSRREDPRDAVIMHPDNVGKRLEDLPPGSIVGTSSLRRVAQLKKLFPDLKFKSIRGNLNTRLRKLDDASNFSAIILAVAGVKRMGWNARISYTLTTDECLYAIGQGALGIETRADDMKSIKLVSQLHDKDTVIRTVAERAFLKTLGGGCSVPQAVHSWIIEDELYMRGAVFNLDGSKSLYETMQTSLFVNEDDKKLMEPVDLDSCCEFASITTSHKFINPMLLKASGHLGRDLALLLLQRGATAILDEAREQNLLRVDDVV</sequence>
<dbReference type="Proteomes" id="UP000008144">
    <property type="component" value="Chromosome 10"/>
</dbReference>
<name>F6PQL4_CIOIN</name>
<evidence type="ECO:0000256" key="3">
    <source>
        <dbReference type="ARBA" id="ARBA00012655"/>
    </source>
</evidence>
<dbReference type="PANTHER" id="PTHR11557:SF0">
    <property type="entry name" value="PORPHOBILINOGEN DEAMINASE"/>
    <property type="match status" value="1"/>
</dbReference>
<reference evidence="8" key="3">
    <citation type="submission" date="2025-08" db="UniProtKB">
        <authorList>
            <consortium name="Ensembl"/>
        </authorList>
    </citation>
    <scope>IDENTIFICATION</scope>
</reference>
<dbReference type="SUPFAM" id="SSF53850">
    <property type="entry name" value="Periplasmic binding protein-like II"/>
    <property type="match status" value="1"/>
</dbReference>
<gene>
    <name evidence="8" type="primary">LOC100175647</name>
</gene>
<keyword evidence="5" id="KW-0627">Porphyrin biosynthesis</keyword>
<dbReference type="InParanoid" id="F6PQL4"/>
<dbReference type="RefSeq" id="XP_002126885.1">
    <property type="nucleotide sequence ID" value="XM_002126849.4"/>
</dbReference>
<dbReference type="InterPro" id="IPR036803">
    <property type="entry name" value="Porphobilinogen_deaminase_C_sf"/>
</dbReference>
<dbReference type="HOGENOM" id="CLU_019704_0_1_1"/>
<dbReference type="EMBL" id="EAAA01000640">
    <property type="status" value="NOT_ANNOTATED_CDS"/>
    <property type="molecule type" value="Genomic_DNA"/>
</dbReference>
<dbReference type="PRINTS" id="PR00151">
    <property type="entry name" value="PORPHBDMNASE"/>
</dbReference>
<evidence type="ECO:0000256" key="2">
    <source>
        <dbReference type="ARBA" id="ARBA00005638"/>
    </source>
</evidence>
<dbReference type="OrthoDB" id="564646at2759"/>
<keyword evidence="9" id="KW-1185">Reference proteome</keyword>
<dbReference type="PIRSF" id="PIRSF001438">
    <property type="entry name" value="4pyrrol_synth_OHMeBilane_synth"/>
    <property type="match status" value="1"/>
</dbReference>
<dbReference type="FunCoup" id="F6PQL4">
    <property type="interactions" value="45"/>
</dbReference>
<dbReference type="HAMAP" id="MF_00260">
    <property type="entry name" value="Porphobil_deam"/>
    <property type="match status" value="1"/>
</dbReference>
<dbReference type="OMA" id="LWQANHI"/>
<accession>A0A1W2WCV9</accession>
<dbReference type="STRING" id="7719.ENSCINP00000013391"/>
<dbReference type="Gene3D" id="3.40.190.10">
    <property type="entry name" value="Periplasmic binding protein-like II"/>
    <property type="match status" value="2"/>
</dbReference>
<evidence type="ECO:0000256" key="4">
    <source>
        <dbReference type="ARBA" id="ARBA00022679"/>
    </source>
</evidence>
<reference evidence="8" key="2">
    <citation type="journal article" date="2008" name="Genome Biol.">
        <title>Improved genome assembly and evidence-based global gene model set for the chordate Ciona intestinalis: new insight into intron and operon populations.</title>
        <authorList>
            <person name="Satou Y."/>
            <person name="Mineta K."/>
            <person name="Ogasawara M."/>
            <person name="Sasakura Y."/>
            <person name="Shoguchi E."/>
            <person name="Ueno K."/>
            <person name="Yamada L."/>
            <person name="Matsumoto J."/>
            <person name="Wasserscheid J."/>
            <person name="Dewar K."/>
            <person name="Wiley G.B."/>
            <person name="Macmil S.L."/>
            <person name="Roe B.A."/>
            <person name="Zeller R.W."/>
            <person name="Hastings K.E."/>
            <person name="Lemaire P."/>
            <person name="Lindquist E."/>
            <person name="Endo T."/>
            <person name="Hotta K."/>
            <person name="Inaba K."/>
        </authorList>
    </citation>
    <scope>NUCLEOTIDE SEQUENCE [LARGE SCALE GENOMIC DNA]</scope>
    <source>
        <strain evidence="8">wild type</strain>
    </source>
</reference>
<dbReference type="InterPro" id="IPR022418">
    <property type="entry name" value="Porphobilinogen_deaminase_C"/>
</dbReference>
<reference evidence="9" key="1">
    <citation type="journal article" date="2002" name="Science">
        <title>The draft genome of Ciona intestinalis: insights into chordate and vertebrate origins.</title>
        <authorList>
            <person name="Dehal P."/>
            <person name="Satou Y."/>
            <person name="Campbell R.K."/>
            <person name="Chapman J."/>
            <person name="Degnan B."/>
            <person name="De Tomaso A."/>
            <person name="Davidson B."/>
            <person name="Di Gregorio A."/>
            <person name="Gelpke M."/>
            <person name="Goodstein D.M."/>
            <person name="Harafuji N."/>
            <person name="Hastings K.E."/>
            <person name="Ho I."/>
            <person name="Hotta K."/>
            <person name="Huang W."/>
            <person name="Kawashima T."/>
            <person name="Lemaire P."/>
            <person name="Martinez D."/>
            <person name="Meinertzhagen I.A."/>
            <person name="Necula S."/>
            <person name="Nonaka M."/>
            <person name="Putnam N."/>
            <person name="Rash S."/>
            <person name="Saiga H."/>
            <person name="Satake M."/>
            <person name="Terry A."/>
            <person name="Yamada L."/>
            <person name="Wang H.G."/>
            <person name="Awazu S."/>
            <person name="Azumi K."/>
            <person name="Boore J."/>
            <person name="Branno M."/>
            <person name="Chin-Bow S."/>
            <person name="DeSantis R."/>
            <person name="Doyle S."/>
            <person name="Francino P."/>
            <person name="Keys D.N."/>
            <person name="Haga S."/>
            <person name="Hayashi H."/>
            <person name="Hino K."/>
            <person name="Imai K.S."/>
            <person name="Inaba K."/>
            <person name="Kano S."/>
            <person name="Kobayashi K."/>
            <person name="Kobayashi M."/>
            <person name="Lee B.I."/>
            <person name="Makabe K.W."/>
            <person name="Manohar C."/>
            <person name="Matassi G."/>
            <person name="Medina M."/>
            <person name="Mochizuki Y."/>
            <person name="Mount S."/>
            <person name="Morishita T."/>
            <person name="Miura S."/>
            <person name="Nakayama A."/>
            <person name="Nishizaka S."/>
            <person name="Nomoto H."/>
            <person name="Ohta F."/>
            <person name="Oishi K."/>
            <person name="Rigoutsos I."/>
            <person name="Sano M."/>
            <person name="Sasaki A."/>
            <person name="Sasakura Y."/>
            <person name="Shoguchi E."/>
            <person name="Shin-i T."/>
            <person name="Spagnuolo A."/>
            <person name="Stainier D."/>
            <person name="Suzuki M.M."/>
            <person name="Tassy O."/>
            <person name="Takatori N."/>
            <person name="Tokuoka M."/>
            <person name="Yagi K."/>
            <person name="Yoshizaki F."/>
            <person name="Wada S."/>
            <person name="Zhang C."/>
            <person name="Hyatt P.D."/>
            <person name="Larimer F."/>
            <person name="Detter C."/>
            <person name="Doggett N."/>
            <person name="Glavina T."/>
            <person name="Hawkins T."/>
            <person name="Richardson P."/>
            <person name="Lucas S."/>
            <person name="Kohara Y."/>
            <person name="Levine M."/>
            <person name="Satoh N."/>
            <person name="Rokhsar D.S."/>
        </authorList>
    </citation>
    <scope>NUCLEOTIDE SEQUENCE [LARGE SCALE GENOMIC DNA]</scope>
</reference>
<dbReference type="GeneTree" id="ENSGT00390000009083"/>
<dbReference type="Pfam" id="PF03900">
    <property type="entry name" value="Porphobil_deamC"/>
    <property type="match status" value="1"/>
</dbReference>
<dbReference type="PANTHER" id="PTHR11557">
    <property type="entry name" value="PORPHOBILINOGEN DEAMINASE"/>
    <property type="match status" value="1"/>
</dbReference>
<dbReference type="Pfam" id="PF01379">
    <property type="entry name" value="Porphobil_deam"/>
    <property type="match status" value="1"/>
</dbReference>
<feature type="domain" description="Porphobilinogen deaminase N-terminal" evidence="6">
    <location>
        <begin position="7"/>
        <end position="216"/>
    </location>
</feature>
<evidence type="ECO:0000313" key="8">
    <source>
        <dbReference type="Ensembl" id="ENSCINP00000013391.3"/>
    </source>
</evidence>
<comment type="similarity">
    <text evidence="2">Belongs to the HMBS family.</text>
</comment>
<protein>
    <recommendedName>
        <fullName evidence="3">hydroxymethylbilane synthase</fullName>
        <ecNumber evidence="3">2.5.1.61</ecNumber>
    </recommendedName>
</protein>
<dbReference type="FunFam" id="3.40.190.10:FF:000260">
    <property type="entry name" value="Porphobilinogen deaminase"/>
    <property type="match status" value="1"/>
</dbReference>
<keyword evidence="4" id="KW-0808">Transferase</keyword>
<dbReference type="InterPro" id="IPR022417">
    <property type="entry name" value="Porphobilin_deaminase_N"/>
</dbReference>
<organism evidence="8 9">
    <name type="scientific">Ciona intestinalis</name>
    <name type="common">Transparent sea squirt</name>
    <name type="synonym">Ascidia intestinalis</name>
    <dbReference type="NCBI Taxonomy" id="7719"/>
    <lineage>
        <taxon>Eukaryota</taxon>
        <taxon>Metazoa</taxon>
        <taxon>Chordata</taxon>
        <taxon>Tunicata</taxon>
        <taxon>Ascidiacea</taxon>
        <taxon>Phlebobranchia</taxon>
        <taxon>Cionidae</taxon>
        <taxon>Ciona</taxon>
    </lineage>
</organism>
<dbReference type="EC" id="2.5.1.61" evidence="3"/>
<comment type="cofactor">
    <cofactor evidence="1">
        <name>dipyrromethane</name>
        <dbReference type="ChEBI" id="CHEBI:60342"/>
    </cofactor>
</comment>
<dbReference type="InterPro" id="IPR000860">
    <property type="entry name" value="HemC"/>
</dbReference>
<evidence type="ECO:0000313" key="9">
    <source>
        <dbReference type="Proteomes" id="UP000008144"/>
    </source>
</evidence>
<dbReference type="GO" id="GO:0006783">
    <property type="term" value="P:heme biosynthetic process"/>
    <property type="evidence" value="ECO:0000318"/>
    <property type="project" value="GO_Central"/>
</dbReference>
<dbReference type="Gene3D" id="3.30.160.40">
    <property type="entry name" value="Porphobilinogen deaminase, C-terminal domain"/>
    <property type="match status" value="1"/>
</dbReference>
<dbReference type="FunFam" id="3.40.190.10:FF:000005">
    <property type="entry name" value="Porphobilinogen deaminase"/>
    <property type="match status" value="1"/>
</dbReference>
<evidence type="ECO:0000256" key="1">
    <source>
        <dbReference type="ARBA" id="ARBA00001916"/>
    </source>
</evidence>